<keyword evidence="4" id="KW-1185">Reference proteome</keyword>
<proteinExistence type="predicted"/>
<evidence type="ECO:0000259" key="2">
    <source>
        <dbReference type="Pfam" id="PF13843"/>
    </source>
</evidence>
<dbReference type="InterPro" id="IPR029526">
    <property type="entry name" value="PGBD"/>
</dbReference>
<dbReference type="Proteomes" id="UP001283361">
    <property type="component" value="Unassembled WGS sequence"/>
</dbReference>
<dbReference type="AlphaFoldDB" id="A0AAE1A1S5"/>
<comment type="caution">
    <text evidence="3">The sequence shown here is derived from an EMBL/GenBank/DDBJ whole genome shotgun (WGS) entry which is preliminary data.</text>
</comment>
<reference evidence="3" key="1">
    <citation type="journal article" date="2023" name="G3 (Bethesda)">
        <title>A reference genome for the long-term kleptoplast-retaining sea slug Elysia crispata morphotype clarki.</title>
        <authorList>
            <person name="Eastman K.E."/>
            <person name="Pendleton A.L."/>
            <person name="Shaikh M.A."/>
            <person name="Suttiyut T."/>
            <person name="Ogas R."/>
            <person name="Tomko P."/>
            <person name="Gavelis G."/>
            <person name="Widhalm J.R."/>
            <person name="Wisecaver J.H."/>
        </authorList>
    </citation>
    <scope>NUCLEOTIDE SEQUENCE</scope>
    <source>
        <strain evidence="3">ECLA1</strain>
    </source>
</reference>
<feature type="compositionally biased region" description="Low complexity" evidence="1">
    <location>
        <begin position="181"/>
        <end position="192"/>
    </location>
</feature>
<dbReference type="Pfam" id="PF13843">
    <property type="entry name" value="DDE_Tnp_1_7"/>
    <property type="match status" value="1"/>
</dbReference>
<protein>
    <recommendedName>
        <fullName evidence="2">PiggyBac transposable element-derived protein domain-containing protein</fullName>
    </recommendedName>
</protein>
<accession>A0AAE1A1S5</accession>
<name>A0AAE1A1S5_9GAST</name>
<gene>
    <name evidence="3" type="ORF">RRG08_013663</name>
</gene>
<feature type="domain" description="PiggyBac transposable element-derived protein" evidence="2">
    <location>
        <begin position="3"/>
        <end position="75"/>
    </location>
</feature>
<dbReference type="EMBL" id="JAWDGP010002817">
    <property type="protein sequence ID" value="KAK3779708.1"/>
    <property type="molecule type" value="Genomic_DNA"/>
</dbReference>
<evidence type="ECO:0000313" key="3">
    <source>
        <dbReference type="EMBL" id="KAK3779708.1"/>
    </source>
</evidence>
<organism evidence="3 4">
    <name type="scientific">Elysia crispata</name>
    <name type="common">lettuce slug</name>
    <dbReference type="NCBI Taxonomy" id="231223"/>
    <lineage>
        <taxon>Eukaryota</taxon>
        <taxon>Metazoa</taxon>
        <taxon>Spiralia</taxon>
        <taxon>Lophotrochozoa</taxon>
        <taxon>Mollusca</taxon>
        <taxon>Gastropoda</taxon>
        <taxon>Heterobranchia</taxon>
        <taxon>Euthyneura</taxon>
        <taxon>Panpulmonata</taxon>
        <taxon>Sacoglossa</taxon>
        <taxon>Placobranchoidea</taxon>
        <taxon>Plakobranchidae</taxon>
        <taxon>Elysia</taxon>
    </lineage>
</organism>
<evidence type="ECO:0000256" key="1">
    <source>
        <dbReference type="SAM" id="MobiDB-lite"/>
    </source>
</evidence>
<sequence>MSFGTIRSNRKSMPKDLQTVPLSSGDVAFRRRGQLVALRWQDKKILNLLTTVHNPIATMSVTTGTFTKTKPVAIQDCILNMAECIIQSHILHSKYLLSRGEKPLRLKISVKKLGTDLSEIFFHRSTEQPDGRNNAAATADKTDKCLYERHFPDWIPSTAKKVRPTGSCRRARELQQKNQKTTTGRGRRYLTGADGAMSRCV</sequence>
<evidence type="ECO:0000313" key="4">
    <source>
        <dbReference type="Proteomes" id="UP001283361"/>
    </source>
</evidence>
<feature type="region of interest" description="Disordered" evidence="1">
    <location>
        <begin position="162"/>
        <end position="201"/>
    </location>
</feature>